<evidence type="ECO:0000256" key="2">
    <source>
        <dbReference type="ARBA" id="ARBA00023080"/>
    </source>
</evidence>
<sequence length="179" mass="20049">MPIGPETLLELVRKRKLVSKLDQRELRNPEGAGFDLRVGRVYEIFGEAFLGIKDRQTPKAKLVAKYNPRKRASYTLRPGEYVLMMTMESFKLPPDIVGYTSSRTTVFRSGVNLICSPIQPGYVGELTFGLKNEGPVDFTFELGARIAHVQFDYVQGGGAAYRGQWQGGRVTTSGREEQI</sequence>
<dbReference type="InterPro" id="IPR033704">
    <property type="entry name" value="dUTPase_trimeric"/>
</dbReference>
<dbReference type="AlphaFoldDB" id="A0A1F7XJX2"/>
<dbReference type="InterPro" id="IPR036157">
    <property type="entry name" value="dUTPase-like_sf"/>
</dbReference>
<comment type="caution">
    <text evidence="3">The sequence shown here is derived from an EMBL/GenBank/DDBJ whole genome shotgun (WGS) entry which is preliminary data.</text>
</comment>
<evidence type="ECO:0000256" key="1">
    <source>
        <dbReference type="ARBA" id="ARBA00022801"/>
    </source>
</evidence>
<dbReference type="SUPFAM" id="SSF51283">
    <property type="entry name" value="dUTPase-like"/>
    <property type="match status" value="1"/>
</dbReference>
<organism evidence="3 4">
    <name type="scientific">Candidatus Woesebacteria bacterium RBG_16_42_24</name>
    <dbReference type="NCBI Taxonomy" id="1802485"/>
    <lineage>
        <taxon>Bacteria</taxon>
        <taxon>Candidatus Woeseibacteriota</taxon>
    </lineage>
</organism>
<dbReference type="CDD" id="cd07557">
    <property type="entry name" value="trimeric_dUTPase"/>
    <property type="match status" value="1"/>
</dbReference>
<evidence type="ECO:0000313" key="3">
    <source>
        <dbReference type="EMBL" id="OGM15293.1"/>
    </source>
</evidence>
<evidence type="ECO:0000313" key="4">
    <source>
        <dbReference type="Proteomes" id="UP000177382"/>
    </source>
</evidence>
<name>A0A1F7XJX2_9BACT</name>
<proteinExistence type="predicted"/>
<reference evidence="3 4" key="1">
    <citation type="journal article" date="2016" name="Nat. Commun.">
        <title>Thousands of microbial genomes shed light on interconnected biogeochemical processes in an aquifer system.</title>
        <authorList>
            <person name="Anantharaman K."/>
            <person name="Brown C.T."/>
            <person name="Hug L.A."/>
            <person name="Sharon I."/>
            <person name="Castelle C.J."/>
            <person name="Probst A.J."/>
            <person name="Thomas B.C."/>
            <person name="Singh A."/>
            <person name="Wilkins M.J."/>
            <person name="Karaoz U."/>
            <person name="Brodie E.L."/>
            <person name="Williams K.H."/>
            <person name="Hubbard S.S."/>
            <person name="Banfield J.F."/>
        </authorList>
    </citation>
    <scope>NUCLEOTIDE SEQUENCE [LARGE SCALE GENOMIC DNA]</scope>
</reference>
<keyword evidence="2" id="KW-0546">Nucleotide metabolism</keyword>
<keyword evidence="1" id="KW-0378">Hydrolase</keyword>
<dbReference type="InterPro" id="IPR011962">
    <property type="entry name" value="dCTP_deaminase"/>
</dbReference>
<accession>A0A1F7XJX2</accession>
<dbReference type="Proteomes" id="UP000177382">
    <property type="component" value="Unassembled WGS sequence"/>
</dbReference>
<dbReference type="Pfam" id="PF22769">
    <property type="entry name" value="DCD"/>
    <property type="match status" value="1"/>
</dbReference>
<dbReference type="PANTHER" id="PTHR42680:SF3">
    <property type="entry name" value="DCTP DEAMINASE"/>
    <property type="match status" value="1"/>
</dbReference>
<gene>
    <name evidence="3" type="ORF">A2V97_01530</name>
</gene>
<dbReference type="Gene3D" id="2.70.40.10">
    <property type="match status" value="1"/>
</dbReference>
<dbReference type="GO" id="GO:0006229">
    <property type="term" value="P:dUTP biosynthetic process"/>
    <property type="evidence" value="ECO:0007669"/>
    <property type="project" value="InterPro"/>
</dbReference>
<dbReference type="PANTHER" id="PTHR42680">
    <property type="entry name" value="DCTP DEAMINASE"/>
    <property type="match status" value="1"/>
</dbReference>
<protein>
    <submittedName>
        <fullName evidence="3">Uncharacterized protein</fullName>
    </submittedName>
</protein>
<dbReference type="EMBL" id="MGFX01000006">
    <property type="protein sequence ID" value="OGM15293.1"/>
    <property type="molecule type" value="Genomic_DNA"/>
</dbReference>
<dbReference type="GO" id="GO:0008829">
    <property type="term" value="F:dCTP deaminase activity"/>
    <property type="evidence" value="ECO:0007669"/>
    <property type="project" value="InterPro"/>
</dbReference>
<dbReference type="STRING" id="1802485.A2V97_01530"/>